<evidence type="ECO:0000313" key="1">
    <source>
        <dbReference type="EMBL" id="SOB80686.1"/>
    </source>
</evidence>
<proteinExistence type="predicted"/>
<reference evidence="1 2" key="1">
    <citation type="submission" date="2017-07" db="EMBL/GenBank/DDBJ databases">
        <authorList>
            <person name="Sun Z.S."/>
            <person name="Albrecht U."/>
            <person name="Echele G."/>
            <person name="Lee C.C."/>
        </authorList>
    </citation>
    <scope>NUCLEOTIDE SEQUENCE [LARGE SCALE GENOMIC DNA]</scope>
    <source>
        <strain evidence="1 2">CGMCC 1.12672</strain>
    </source>
</reference>
<dbReference type="EMBL" id="OBMI01000001">
    <property type="protein sequence ID" value="SOB80686.1"/>
    <property type="molecule type" value="Genomic_DNA"/>
</dbReference>
<evidence type="ECO:0000313" key="2">
    <source>
        <dbReference type="Proteomes" id="UP000219494"/>
    </source>
</evidence>
<name>A0A285QFS9_9SPHN</name>
<accession>A0A285QFS9</accession>
<dbReference type="Proteomes" id="UP000219494">
    <property type="component" value="Unassembled WGS sequence"/>
</dbReference>
<organism evidence="1 2">
    <name type="scientific">Sphingomonas guangdongensis</name>
    <dbReference type="NCBI Taxonomy" id="1141890"/>
    <lineage>
        <taxon>Bacteria</taxon>
        <taxon>Pseudomonadati</taxon>
        <taxon>Pseudomonadota</taxon>
        <taxon>Alphaproteobacteria</taxon>
        <taxon>Sphingomonadales</taxon>
        <taxon>Sphingomonadaceae</taxon>
        <taxon>Sphingomonas</taxon>
    </lineage>
</organism>
<gene>
    <name evidence="1" type="ORF">SAMN06297144_1188</name>
</gene>
<dbReference type="AlphaFoldDB" id="A0A285QFS9"/>
<dbReference type="Gene3D" id="3.60.110.10">
    <property type="entry name" value="Carbon-nitrogen hydrolase"/>
    <property type="match status" value="1"/>
</dbReference>
<dbReference type="RefSeq" id="WP_097062990.1">
    <property type="nucleotide sequence ID" value="NZ_OBMI01000001.1"/>
</dbReference>
<protein>
    <submittedName>
        <fullName evidence="1">Uncharacterized protein</fullName>
    </submittedName>
</protein>
<dbReference type="OrthoDB" id="8737571at2"/>
<dbReference type="SUPFAM" id="SSF56317">
    <property type="entry name" value="Carbon-nitrogen hydrolase"/>
    <property type="match status" value="1"/>
</dbReference>
<sequence length="519" mass="56476">MTIDLPSKATLASWRSGCRDPGDVFLHLWRSANKWGPANRDIMPPPPDDFIEAMRKAVARDDGAVAVTEVLDLLTTIHPGRGAYEARSSFGGAALRAMALIDDAFRITHPRTRTVAPSVGTARIPLWLKVAEARRLEDGEFGRHETLRLVPNGPFMRHGRHRTASSGNSLRDEFSCLTCAPLSGEQEGTRVEIDVEVVGTDVATGVPASRSIGRETLCFIPLAEDAEDLTFRSSKKGRSTLLDVTPSRNLSGRLHEAARLNGDADLAIAPELTLSHGDEQAFSDLCTTDAASLPRIMLAGTGLTDEVGPCGRPWNEGRVFNKVGRLLWRQRKVWPYGMGRSAADAYRVDDPGPDALLMENVAAGDMIKVVDLDGFGRCVILICQDLEARTIVEDVITHYQPDWVLTPILDIGVGVGRWVHQRAFALSKLSQARLVVGSSLTLCVIKDPVDGTATPIGLAVGPLSVPPAEATSENPEQARAFAVVRADGTSPKTAKLRWNYEEPVWSKTTMVSERDLKKR</sequence>
<keyword evidence="2" id="KW-1185">Reference proteome</keyword>
<dbReference type="InterPro" id="IPR036526">
    <property type="entry name" value="C-N_Hydrolase_sf"/>
</dbReference>